<proteinExistence type="predicted"/>
<dbReference type="OMA" id="SYPEWNP"/>
<reference evidence="1 2" key="1">
    <citation type="submission" date="2013-02" db="EMBL/GenBank/DDBJ databases">
        <title>Genome sequence of Candida maltosa Xu316, a potential industrial strain for xylitol and ethanol production.</title>
        <authorList>
            <person name="Yu J."/>
            <person name="Wang Q."/>
            <person name="Geng X."/>
            <person name="Bao W."/>
            <person name="He P."/>
            <person name="Cai J."/>
        </authorList>
    </citation>
    <scope>NUCLEOTIDE SEQUENCE [LARGE SCALE GENOMIC DNA]</scope>
    <source>
        <strain evidence="2">Xu316</strain>
    </source>
</reference>
<organism evidence="1 2">
    <name type="scientific">Candida maltosa (strain Xu316)</name>
    <name type="common">Yeast</name>
    <dbReference type="NCBI Taxonomy" id="1245528"/>
    <lineage>
        <taxon>Eukaryota</taxon>
        <taxon>Fungi</taxon>
        <taxon>Dikarya</taxon>
        <taxon>Ascomycota</taxon>
        <taxon>Saccharomycotina</taxon>
        <taxon>Pichiomycetes</taxon>
        <taxon>Debaryomycetaceae</taxon>
        <taxon>Candida/Lodderomyces clade</taxon>
        <taxon>Candida</taxon>
    </lineage>
</organism>
<sequence length="153" mass="17893">MTRIETNIIIKAKPEEVRSIFLDYKKYPQWNPFFTSFAKYSNKQDPNLNVGDELQIDLKLKGTNHTSTMYPTILTNTENEFTWKGTLVSDWLFTGTHSFKFESIDGDKTLFTQSEEFGGFLVFIFYLFGIFGKTQESFQSLNESLKDYIESRE</sequence>
<dbReference type="SUPFAM" id="SSF55961">
    <property type="entry name" value="Bet v1-like"/>
    <property type="match status" value="1"/>
</dbReference>
<dbReference type="PANTHER" id="PTHR36166">
    <property type="entry name" value="CHROMOSOME 9, WHOLE GENOME SHOTGUN SEQUENCE"/>
    <property type="match status" value="1"/>
</dbReference>
<gene>
    <name evidence="1" type="ORF">G210_1226</name>
</gene>
<dbReference type="eggNOG" id="ENOG502S64G">
    <property type="taxonomic scope" value="Eukaryota"/>
</dbReference>
<dbReference type="OrthoDB" id="509124at2759"/>
<dbReference type="AlphaFoldDB" id="M3K0M4"/>
<protein>
    <recommendedName>
        <fullName evidence="3">SRPBCC domain-containing protein</fullName>
    </recommendedName>
</protein>
<name>M3K0M4_CANMX</name>
<dbReference type="Proteomes" id="UP000011777">
    <property type="component" value="Unassembled WGS sequence"/>
</dbReference>
<dbReference type="HOGENOM" id="CLU_069867_4_1_1"/>
<dbReference type="InterPro" id="IPR019587">
    <property type="entry name" value="Polyketide_cyclase/dehydratase"/>
</dbReference>
<evidence type="ECO:0000313" key="1">
    <source>
        <dbReference type="EMBL" id="EMG48229.1"/>
    </source>
</evidence>
<dbReference type="PANTHER" id="PTHR36166:SF1">
    <property type="entry name" value="SRPBCC DOMAIN-CONTAINING PROTEIN"/>
    <property type="match status" value="1"/>
</dbReference>
<comment type="caution">
    <text evidence="1">The sequence shown here is derived from an EMBL/GenBank/DDBJ whole genome shotgun (WGS) entry which is preliminary data.</text>
</comment>
<evidence type="ECO:0000313" key="2">
    <source>
        <dbReference type="Proteomes" id="UP000011777"/>
    </source>
</evidence>
<evidence type="ECO:0008006" key="3">
    <source>
        <dbReference type="Google" id="ProtNLM"/>
    </source>
</evidence>
<dbReference type="CDD" id="cd07822">
    <property type="entry name" value="SRPBCC_4"/>
    <property type="match status" value="1"/>
</dbReference>
<dbReference type="InterPro" id="IPR023393">
    <property type="entry name" value="START-like_dom_sf"/>
</dbReference>
<dbReference type="Gene3D" id="3.30.530.20">
    <property type="match status" value="1"/>
</dbReference>
<dbReference type="STRING" id="1245528.M3K0M4"/>
<accession>M3K0M4</accession>
<keyword evidence="2" id="KW-1185">Reference proteome</keyword>
<dbReference type="EMBL" id="AOGT01001185">
    <property type="protein sequence ID" value="EMG48229.1"/>
    <property type="molecule type" value="Genomic_DNA"/>
</dbReference>
<dbReference type="Pfam" id="PF10604">
    <property type="entry name" value="Polyketide_cyc2"/>
    <property type="match status" value="1"/>
</dbReference>